<evidence type="ECO:0000256" key="2">
    <source>
        <dbReference type="ARBA" id="ARBA00004689"/>
    </source>
</evidence>
<keyword evidence="12" id="KW-0012">Acyltransferase</keyword>
<evidence type="ECO:0000313" key="13">
    <source>
        <dbReference type="Proteomes" id="UP001369082"/>
    </source>
</evidence>
<dbReference type="PROSITE" id="PS00815">
    <property type="entry name" value="AIPM_HOMOCIT_SYNTH_1"/>
    <property type="match status" value="1"/>
</dbReference>
<comment type="pathway">
    <text evidence="2 10">Amino-acid biosynthesis; L-leucine biosynthesis; L-leucine from 3-methyl-2-oxobutanoate: step 1/4.</text>
</comment>
<accession>A0ABU9GRW6</accession>
<evidence type="ECO:0000313" key="12">
    <source>
        <dbReference type="EMBL" id="MEL0630047.1"/>
    </source>
</evidence>
<dbReference type="GO" id="GO:0003852">
    <property type="term" value="F:2-isopropylmalate synthase activity"/>
    <property type="evidence" value="ECO:0007669"/>
    <property type="project" value="UniProtKB-EC"/>
</dbReference>
<dbReference type="RefSeq" id="WP_341598177.1">
    <property type="nucleotide sequence ID" value="NZ_JBAKAZ010000038.1"/>
</dbReference>
<dbReference type="NCBIfam" id="TIGR00970">
    <property type="entry name" value="leuA_yeast"/>
    <property type="match status" value="1"/>
</dbReference>
<dbReference type="InterPro" id="IPR013709">
    <property type="entry name" value="2-isopropylmalate_synth_dimer"/>
</dbReference>
<evidence type="ECO:0000256" key="1">
    <source>
        <dbReference type="ARBA" id="ARBA00000064"/>
    </source>
</evidence>
<evidence type="ECO:0000256" key="4">
    <source>
        <dbReference type="ARBA" id="ARBA00012973"/>
    </source>
</evidence>
<feature type="binding site" evidence="10">
    <location>
        <position position="287"/>
    </location>
    <ligand>
        <name>Mg(2+)</name>
        <dbReference type="ChEBI" id="CHEBI:18420"/>
    </ligand>
</feature>
<comment type="subunit">
    <text evidence="10">Homodimer.</text>
</comment>
<feature type="binding site" evidence="10">
    <location>
        <position position="251"/>
    </location>
    <ligand>
        <name>Mg(2+)</name>
        <dbReference type="ChEBI" id="CHEBI:18420"/>
    </ligand>
</feature>
<sequence>MPTNSNQVSSFNHKKYRAFTPIQKADRRWPNQVIKVAPEWCSVDLRDGNQALIEPMSPSQKLEMFKLLVDVGFKEIEVGFPAASAPDFDFVRQLIEQDLIPDDVTIQVLTQAREPLIARSFEALKGAKKAIVHLYNSTSTVQREQVFKKSREEIKGIAIQGAQWVKEMAAAQPDTRWSFQYSPESFTGTEMDYALEVCDAVINVWQPKPDNKVIVNLPATVEVSTPNVYADQIEWINDNISFRDAVRISLHTHNDRGCGVAAAELGVLAGADRIEGTLLGNGERTGNMDIVTMAMNIYSQGIDPELNLSDMDRIISTVERCTQLPVHPRHAYAGELVFAAFSGSHQDAINKCMSIDAEQRKEDPNAHWQVAYLPIDPRDLGRSYQQVIRINSQSGKGGVAYVLEQDYGIQMPRWMQVDFSPYIQAFAEDSEAEVGPQMIKEIFTGTYLNPQQTVKVANYQLNREGSVDTLQAKLQTPDAMVEIDGHGKGVLDAFVKGLSHNIQNDIVLIDYSEHALPSKFGAENQQAEAMAYVQISIQGKRYCAAAQCGDIVTASMQAVANAVSRSGINLNQATSLSA</sequence>
<dbReference type="InterPro" id="IPR054692">
    <property type="entry name" value="LeuA-like_post-cat"/>
</dbReference>
<protein>
    <recommendedName>
        <fullName evidence="4 10">2-isopropylmalate synthase</fullName>
        <ecNumber evidence="4 10">2.3.3.13</ecNumber>
    </recommendedName>
    <alternativeName>
        <fullName evidence="10">Alpha-IPM synthase</fullName>
    </alternativeName>
    <alternativeName>
        <fullName evidence="10">Alpha-isopropylmalate synthase</fullName>
    </alternativeName>
</protein>
<keyword evidence="6 10" id="KW-0028">Amino-acid biosynthesis</keyword>
<comment type="cofactor">
    <cofactor evidence="10">
        <name>Mg(2+)</name>
        <dbReference type="ChEBI" id="CHEBI:18420"/>
    </cofactor>
</comment>
<dbReference type="PANTHER" id="PTHR46911">
    <property type="match status" value="1"/>
</dbReference>
<keyword evidence="5 10" id="KW-0432">Leucine biosynthesis</keyword>
<dbReference type="Gene3D" id="3.30.160.270">
    <property type="match status" value="1"/>
</dbReference>
<comment type="caution">
    <text evidence="12">The sequence shown here is derived from an EMBL/GenBank/DDBJ whole genome shotgun (WGS) entry which is preliminary data.</text>
</comment>
<comment type="similarity">
    <text evidence="3 10">Belongs to the alpha-IPM synthase/homocitrate synthase family. LeuA type 2 subfamily.</text>
</comment>
<dbReference type="HAMAP" id="MF_00572">
    <property type="entry name" value="LeuA_type2"/>
    <property type="match status" value="1"/>
</dbReference>
<feature type="domain" description="Pyruvate carboxyltransferase" evidence="11">
    <location>
        <begin position="38"/>
        <end position="312"/>
    </location>
</feature>
<evidence type="ECO:0000256" key="7">
    <source>
        <dbReference type="ARBA" id="ARBA00022679"/>
    </source>
</evidence>
<dbReference type="InterPro" id="IPR005668">
    <property type="entry name" value="IPM_Synthase"/>
</dbReference>
<dbReference type="InterPro" id="IPR039371">
    <property type="entry name" value="LeuA_N_DRE-TIM"/>
</dbReference>
<evidence type="ECO:0000256" key="6">
    <source>
        <dbReference type="ARBA" id="ARBA00022605"/>
    </source>
</evidence>
<dbReference type="Pfam" id="PF22615">
    <property type="entry name" value="IPMS_D2"/>
    <property type="match status" value="1"/>
</dbReference>
<dbReference type="EC" id="2.3.3.13" evidence="4 10"/>
<dbReference type="InterPro" id="IPR002034">
    <property type="entry name" value="AIPM/Hcit_synth_CS"/>
</dbReference>
<dbReference type="SUPFAM" id="SSF89000">
    <property type="entry name" value="post-HMGL domain-like"/>
    <property type="match status" value="1"/>
</dbReference>
<evidence type="ECO:0000256" key="10">
    <source>
        <dbReference type="HAMAP-Rule" id="MF_00572"/>
    </source>
</evidence>
<dbReference type="PROSITE" id="PS00816">
    <property type="entry name" value="AIPM_HOMOCIT_SYNTH_2"/>
    <property type="match status" value="1"/>
</dbReference>
<dbReference type="SMART" id="SM00917">
    <property type="entry name" value="LeuA_dimer"/>
    <property type="match status" value="1"/>
</dbReference>
<dbReference type="PANTHER" id="PTHR46911:SF1">
    <property type="entry name" value="2-ISOPROPYLMALATE SYNTHASE"/>
    <property type="match status" value="1"/>
</dbReference>
<dbReference type="NCBIfam" id="NF002991">
    <property type="entry name" value="PRK03739.1"/>
    <property type="match status" value="1"/>
</dbReference>
<feature type="binding site" evidence="10">
    <location>
        <position position="253"/>
    </location>
    <ligand>
        <name>Mg(2+)</name>
        <dbReference type="ChEBI" id="CHEBI:18420"/>
    </ligand>
</feature>
<keyword evidence="10" id="KW-0963">Cytoplasm</keyword>
<dbReference type="SUPFAM" id="SSF51569">
    <property type="entry name" value="Aldolase"/>
    <property type="match status" value="1"/>
</dbReference>
<keyword evidence="9 10" id="KW-0100">Branched-chain amino acid biosynthesis</keyword>
<dbReference type="Gene3D" id="3.20.20.70">
    <property type="entry name" value="Aldolase class I"/>
    <property type="match status" value="1"/>
</dbReference>
<dbReference type="PROSITE" id="PS50991">
    <property type="entry name" value="PYR_CT"/>
    <property type="match status" value="1"/>
</dbReference>
<dbReference type="Pfam" id="PF00682">
    <property type="entry name" value="HMGL-like"/>
    <property type="match status" value="1"/>
</dbReference>
<dbReference type="InterPro" id="IPR013785">
    <property type="entry name" value="Aldolase_TIM"/>
</dbReference>
<reference evidence="12 13" key="1">
    <citation type="submission" date="2024-02" db="EMBL/GenBank/DDBJ databases">
        <title>Bacteria isolated from the canopy kelp, Nereocystis luetkeana.</title>
        <authorList>
            <person name="Pfister C.A."/>
            <person name="Younker I.T."/>
            <person name="Light S.H."/>
        </authorList>
    </citation>
    <scope>NUCLEOTIDE SEQUENCE [LARGE SCALE GENOMIC DNA]</scope>
    <source>
        <strain evidence="12 13">TI.1.05</strain>
    </source>
</reference>
<feature type="binding site" evidence="10">
    <location>
        <position position="47"/>
    </location>
    <ligand>
        <name>Mg(2+)</name>
        <dbReference type="ChEBI" id="CHEBI:18420"/>
    </ligand>
</feature>
<evidence type="ECO:0000256" key="8">
    <source>
        <dbReference type="ARBA" id="ARBA00022723"/>
    </source>
</evidence>
<dbReference type="SUPFAM" id="SSF110921">
    <property type="entry name" value="2-isopropylmalate synthase LeuA, allosteric (dimerisation) domain"/>
    <property type="match status" value="1"/>
</dbReference>
<dbReference type="Proteomes" id="UP001369082">
    <property type="component" value="Unassembled WGS sequence"/>
</dbReference>
<dbReference type="EMBL" id="JBAKAZ010000038">
    <property type="protein sequence ID" value="MEL0630047.1"/>
    <property type="molecule type" value="Genomic_DNA"/>
</dbReference>
<feature type="region of interest" description="Regulatory domain" evidence="10">
    <location>
        <begin position="450"/>
        <end position="578"/>
    </location>
</feature>
<name>A0ABU9GRW6_9GAMM</name>
<evidence type="ECO:0000259" key="11">
    <source>
        <dbReference type="PROSITE" id="PS50991"/>
    </source>
</evidence>
<evidence type="ECO:0000256" key="3">
    <source>
        <dbReference type="ARBA" id="ARBA00009767"/>
    </source>
</evidence>
<evidence type="ECO:0000256" key="9">
    <source>
        <dbReference type="ARBA" id="ARBA00023304"/>
    </source>
</evidence>
<gene>
    <name evidence="10 12" type="primary">leuA</name>
    <name evidence="12" type="ORF">V6256_10575</name>
</gene>
<comment type="function">
    <text evidence="10">Catalyzes the condensation of the acetyl group of acetyl-CoA with 3-methyl-2-oxobutanoate (2-ketoisovalerate) to form 3-carboxy-3-hydroxy-4-methylpentanoate (2-isopropylmalate).</text>
</comment>
<proteinExistence type="inferred from homology"/>
<keyword evidence="13" id="KW-1185">Reference proteome</keyword>
<comment type="subcellular location">
    <subcellularLocation>
        <location evidence="10">Cytoplasm</location>
    </subcellularLocation>
</comment>
<dbReference type="InterPro" id="IPR000891">
    <property type="entry name" value="PYR_CT"/>
</dbReference>
<keyword evidence="8 10" id="KW-0479">Metal-binding</keyword>
<organism evidence="12 13">
    <name type="scientific">Psychromonas aquatilis</name>
    <dbReference type="NCBI Taxonomy" id="2005072"/>
    <lineage>
        <taxon>Bacteria</taxon>
        <taxon>Pseudomonadati</taxon>
        <taxon>Pseudomonadota</taxon>
        <taxon>Gammaproteobacteria</taxon>
        <taxon>Alteromonadales</taxon>
        <taxon>Psychromonadaceae</taxon>
        <taxon>Psychromonas</taxon>
    </lineage>
</organism>
<keyword evidence="10" id="KW-0460">Magnesium</keyword>
<evidence type="ECO:0000256" key="5">
    <source>
        <dbReference type="ARBA" id="ARBA00022430"/>
    </source>
</evidence>
<comment type="catalytic activity">
    <reaction evidence="1 10">
        <text>3-methyl-2-oxobutanoate + acetyl-CoA + H2O = (2S)-2-isopropylmalate + CoA + H(+)</text>
        <dbReference type="Rhea" id="RHEA:21524"/>
        <dbReference type="ChEBI" id="CHEBI:1178"/>
        <dbReference type="ChEBI" id="CHEBI:11851"/>
        <dbReference type="ChEBI" id="CHEBI:15377"/>
        <dbReference type="ChEBI" id="CHEBI:15378"/>
        <dbReference type="ChEBI" id="CHEBI:57287"/>
        <dbReference type="ChEBI" id="CHEBI:57288"/>
        <dbReference type="EC" id="2.3.3.13"/>
    </reaction>
</comment>
<dbReference type="Pfam" id="PF08502">
    <property type="entry name" value="LeuA_dimer"/>
    <property type="match status" value="1"/>
</dbReference>
<keyword evidence="7 10" id="KW-0808">Transferase</keyword>
<dbReference type="CDD" id="cd07942">
    <property type="entry name" value="DRE_TIM_LeuA"/>
    <property type="match status" value="1"/>
</dbReference>
<dbReference type="InterPro" id="IPR036230">
    <property type="entry name" value="LeuA_allosteric_dom_sf"/>
</dbReference>